<accession>A0A4Y5YCC2</accession>
<organism evidence="1 2">
    <name type="scientific">Shewanella polaris</name>
    <dbReference type="NCBI Taxonomy" id="2588449"/>
    <lineage>
        <taxon>Bacteria</taxon>
        <taxon>Pseudomonadati</taxon>
        <taxon>Pseudomonadota</taxon>
        <taxon>Gammaproteobacteria</taxon>
        <taxon>Alteromonadales</taxon>
        <taxon>Shewanellaceae</taxon>
        <taxon>Shewanella</taxon>
    </lineage>
</organism>
<sequence>MQLALRDSNQGPYLTKVLAYGQLEDKLSQQELTQIKAKAILMSLKLADKFYNKHKMHLLEQAAHDVIGVVSIGLISLTGNEPATSLPLLQTSDGVLKCFQKGWSLLTQASSLNTAKSLYGDVSQSLLEKVSSPPDMDEWQGWQSYQEALAEHDRLQAISVLLKTFYQNSNLDLVDCLNIEAVLAEAVLYRTLFADSKVREDLKKRLGKIELDDAWFDSDYLMAQTDKTLALLPADLVVTIRSDLSKHYNQGLLRTMHFAKGYRELLMQGASPEKLERFEHKEGLNGLLGWPHYIDL</sequence>
<evidence type="ECO:0000313" key="2">
    <source>
        <dbReference type="Proteomes" id="UP000319809"/>
    </source>
</evidence>
<dbReference type="EMBL" id="CP041036">
    <property type="protein sequence ID" value="QDE30267.1"/>
    <property type="molecule type" value="Genomic_DNA"/>
</dbReference>
<dbReference type="AlphaFoldDB" id="A0A4Y5YCC2"/>
<evidence type="ECO:0000313" key="1">
    <source>
        <dbReference type="EMBL" id="QDE30267.1"/>
    </source>
</evidence>
<keyword evidence="2" id="KW-1185">Reference proteome</keyword>
<proteinExistence type="predicted"/>
<reference evidence="1 2" key="1">
    <citation type="submission" date="2019-06" db="EMBL/GenBank/DDBJ databases">
        <title>The genome of Shewanella sp. SM1901.</title>
        <authorList>
            <person name="Cha Q."/>
        </authorList>
    </citation>
    <scope>NUCLEOTIDE SEQUENCE [LARGE SCALE GENOMIC DNA]</scope>
    <source>
        <strain evidence="1 2">SM1901</strain>
    </source>
</reference>
<dbReference type="KEGG" id="spol:FH971_04345"/>
<dbReference type="RefSeq" id="WP_140233488.1">
    <property type="nucleotide sequence ID" value="NZ_CP041036.1"/>
</dbReference>
<protein>
    <submittedName>
        <fullName evidence="1">Uncharacterized protein</fullName>
    </submittedName>
</protein>
<gene>
    <name evidence="1" type="ORF">FH971_04345</name>
</gene>
<dbReference type="Proteomes" id="UP000319809">
    <property type="component" value="Chromosome"/>
</dbReference>
<name>A0A4Y5YCC2_9GAMM</name>